<evidence type="ECO:0000313" key="2">
    <source>
        <dbReference type="Proteomes" id="UP001604277"/>
    </source>
</evidence>
<proteinExistence type="predicted"/>
<dbReference type="Proteomes" id="UP001604277">
    <property type="component" value="Unassembled WGS sequence"/>
</dbReference>
<evidence type="ECO:0000313" key="1">
    <source>
        <dbReference type="EMBL" id="KAL2536591.1"/>
    </source>
</evidence>
<reference evidence="2" key="1">
    <citation type="submission" date="2024-07" db="EMBL/GenBank/DDBJ databases">
        <title>Two chromosome-level genome assemblies of Korean endemic species Abeliophyllum distichum and Forsythia ovata (Oleaceae).</title>
        <authorList>
            <person name="Jang H."/>
        </authorList>
    </citation>
    <scope>NUCLEOTIDE SEQUENCE [LARGE SCALE GENOMIC DNA]</scope>
</reference>
<dbReference type="AlphaFoldDB" id="A0ABD1VGW3"/>
<comment type="caution">
    <text evidence="1">The sequence shown here is derived from an EMBL/GenBank/DDBJ whole genome shotgun (WGS) entry which is preliminary data.</text>
</comment>
<accession>A0ABD1VGW3</accession>
<dbReference type="EMBL" id="JBFOLJ010000005">
    <property type="protein sequence ID" value="KAL2536591.1"/>
    <property type="molecule type" value="Genomic_DNA"/>
</dbReference>
<gene>
    <name evidence="1" type="ORF">Fot_17982</name>
</gene>
<keyword evidence="2" id="KW-1185">Reference proteome</keyword>
<organism evidence="1 2">
    <name type="scientific">Forsythia ovata</name>
    <dbReference type="NCBI Taxonomy" id="205694"/>
    <lineage>
        <taxon>Eukaryota</taxon>
        <taxon>Viridiplantae</taxon>
        <taxon>Streptophyta</taxon>
        <taxon>Embryophyta</taxon>
        <taxon>Tracheophyta</taxon>
        <taxon>Spermatophyta</taxon>
        <taxon>Magnoliopsida</taxon>
        <taxon>eudicotyledons</taxon>
        <taxon>Gunneridae</taxon>
        <taxon>Pentapetalae</taxon>
        <taxon>asterids</taxon>
        <taxon>lamiids</taxon>
        <taxon>Lamiales</taxon>
        <taxon>Oleaceae</taxon>
        <taxon>Forsythieae</taxon>
        <taxon>Forsythia</taxon>
    </lineage>
</organism>
<name>A0ABD1VGW3_9LAMI</name>
<sequence length="193" mass="21633">MGSINVLVYFGGEWDNSRMYSGYSIVGVTIPVDCSYSKLVEIILRELKRDQLECAITIQYQITVNGPPVSVCSDSSLHFFIKVKKNDRDMTKFPLCVEIENVALRNDNMMSLGNEMPRHDNIAYPYGMTNDLSNGCMVTLPNPVMPTIEEMGSAIVEYVKYPDHSSDDIECDIIFRPSIEGVKVNGSKMLAVE</sequence>
<protein>
    <submittedName>
        <fullName evidence="1">Uncharacterized protein</fullName>
    </submittedName>
</protein>